<evidence type="ECO:0000313" key="2">
    <source>
        <dbReference type="Proteomes" id="UP001548713"/>
    </source>
</evidence>
<reference evidence="1 2" key="1">
    <citation type="submission" date="2024-07" db="EMBL/GenBank/DDBJ databases">
        <title>Novosphingobium kalidii RD2P27.</title>
        <authorList>
            <person name="Sun J.-Q."/>
        </authorList>
    </citation>
    <scope>NUCLEOTIDE SEQUENCE [LARGE SCALE GENOMIC DNA]</scope>
    <source>
        <strain evidence="1 2">RD2P27</strain>
    </source>
</reference>
<dbReference type="RefSeq" id="WP_353985354.1">
    <property type="nucleotide sequence ID" value="NZ_JBEWLY010000024.1"/>
</dbReference>
<protein>
    <submittedName>
        <fullName evidence="1">Uncharacterized protein</fullName>
    </submittedName>
</protein>
<evidence type="ECO:0000313" key="1">
    <source>
        <dbReference type="EMBL" id="MET1756861.1"/>
    </source>
</evidence>
<name>A0ABV2D4S0_9SPHN</name>
<keyword evidence="2" id="KW-1185">Reference proteome</keyword>
<dbReference type="EMBL" id="JBEWLY010000024">
    <property type="protein sequence ID" value="MET1756861.1"/>
    <property type="molecule type" value="Genomic_DNA"/>
</dbReference>
<proteinExistence type="predicted"/>
<dbReference type="Proteomes" id="UP001548713">
    <property type="component" value="Unassembled WGS sequence"/>
</dbReference>
<comment type="caution">
    <text evidence="1">The sequence shown here is derived from an EMBL/GenBank/DDBJ whole genome shotgun (WGS) entry which is preliminary data.</text>
</comment>
<sequence>MLIRLAALGALGYVGYRYLRERPEQNENRGDVALAGGPLSEQATIQDSPDLAPAMAWHQSEMPRTVQ</sequence>
<gene>
    <name evidence="1" type="ORF">ABVV53_15550</name>
</gene>
<accession>A0ABV2D4S0</accession>
<organism evidence="1 2">
    <name type="scientific">Novosphingobium kalidii</name>
    <dbReference type="NCBI Taxonomy" id="3230299"/>
    <lineage>
        <taxon>Bacteria</taxon>
        <taxon>Pseudomonadati</taxon>
        <taxon>Pseudomonadota</taxon>
        <taxon>Alphaproteobacteria</taxon>
        <taxon>Sphingomonadales</taxon>
        <taxon>Sphingomonadaceae</taxon>
        <taxon>Novosphingobium</taxon>
    </lineage>
</organism>